<name>A0AAV3XPW1_9CYAN</name>
<protein>
    <submittedName>
        <fullName evidence="1">Uncharacterized protein</fullName>
    </submittedName>
</protein>
<evidence type="ECO:0000313" key="2">
    <source>
        <dbReference type="Proteomes" id="UP001050975"/>
    </source>
</evidence>
<comment type="caution">
    <text evidence="1">The sequence shown here is derived from an EMBL/GenBank/DDBJ whole genome shotgun (WGS) entry which is preliminary data.</text>
</comment>
<accession>A0AAV3XPW1</accession>
<dbReference type="EMBL" id="BLAY01000244">
    <property type="protein sequence ID" value="GET43693.1"/>
    <property type="molecule type" value="Genomic_DNA"/>
</dbReference>
<organism evidence="1 2">
    <name type="scientific">Microseira wollei NIES-4236</name>
    <dbReference type="NCBI Taxonomy" id="2530354"/>
    <lineage>
        <taxon>Bacteria</taxon>
        <taxon>Bacillati</taxon>
        <taxon>Cyanobacteriota</taxon>
        <taxon>Cyanophyceae</taxon>
        <taxon>Oscillatoriophycideae</taxon>
        <taxon>Aerosakkonematales</taxon>
        <taxon>Aerosakkonemataceae</taxon>
        <taxon>Microseira</taxon>
    </lineage>
</organism>
<sequence>MVKYKFHDEYTLSETAEALGKQAMKLGLIPSLVVRVFPDSRQFLVPGENESEPLTPEQAYLRFRKLVEEYGQNN</sequence>
<keyword evidence="2" id="KW-1185">Reference proteome</keyword>
<evidence type="ECO:0000313" key="1">
    <source>
        <dbReference type="EMBL" id="GET43693.1"/>
    </source>
</evidence>
<gene>
    <name evidence="1" type="ORF">MiSe_85180</name>
</gene>
<proteinExistence type="predicted"/>
<dbReference type="RefSeq" id="WP_226592764.1">
    <property type="nucleotide sequence ID" value="NZ_BLAY01000244.1"/>
</dbReference>
<dbReference type="AlphaFoldDB" id="A0AAV3XPW1"/>
<reference evidence="1" key="1">
    <citation type="submission" date="2019-10" db="EMBL/GenBank/DDBJ databases">
        <title>Draft genome sequece of Microseira wollei NIES-4236.</title>
        <authorList>
            <person name="Yamaguchi H."/>
            <person name="Suzuki S."/>
            <person name="Kawachi M."/>
        </authorList>
    </citation>
    <scope>NUCLEOTIDE SEQUENCE</scope>
    <source>
        <strain evidence="1">NIES-4236</strain>
    </source>
</reference>
<dbReference type="Proteomes" id="UP001050975">
    <property type="component" value="Unassembled WGS sequence"/>
</dbReference>